<dbReference type="Gene3D" id="3.30.750.24">
    <property type="entry name" value="STAS domain"/>
    <property type="match status" value="1"/>
</dbReference>
<dbReference type="CDD" id="cd07042">
    <property type="entry name" value="STAS_SulP_like_sulfate_transporter"/>
    <property type="match status" value="1"/>
</dbReference>
<feature type="transmembrane region" description="Helical" evidence="5">
    <location>
        <begin position="72"/>
        <end position="91"/>
    </location>
</feature>
<comment type="subcellular location">
    <subcellularLocation>
        <location evidence="1">Membrane</location>
        <topology evidence="1">Multi-pass membrane protein</topology>
    </subcellularLocation>
</comment>
<feature type="transmembrane region" description="Helical" evidence="5">
    <location>
        <begin position="297"/>
        <end position="314"/>
    </location>
</feature>
<reference evidence="7 9" key="1">
    <citation type="submission" date="2018-06" db="EMBL/GenBank/DDBJ databases">
        <authorList>
            <consortium name="Pathogen Informatics"/>
            <person name="Doyle S."/>
        </authorList>
    </citation>
    <scope>NUCLEOTIDE SEQUENCE [LARGE SCALE GENOMIC DNA]</scope>
    <source>
        <strain evidence="7 9">NCTC11621</strain>
    </source>
</reference>
<feature type="transmembrane region" description="Helical" evidence="5">
    <location>
        <begin position="356"/>
        <end position="375"/>
    </location>
</feature>
<feature type="transmembrane region" description="Helical" evidence="5">
    <location>
        <begin position="23"/>
        <end position="43"/>
    </location>
</feature>
<feature type="transmembrane region" description="Helical" evidence="5">
    <location>
        <begin position="134"/>
        <end position="155"/>
    </location>
</feature>
<evidence type="ECO:0000313" key="7">
    <source>
        <dbReference type="EMBL" id="SUC05809.1"/>
    </source>
</evidence>
<dbReference type="InterPro" id="IPR002645">
    <property type="entry name" value="STAS_dom"/>
</dbReference>
<keyword evidence="2 5" id="KW-0812">Transmembrane</keyword>
<protein>
    <submittedName>
        <fullName evidence="7">Sulfate transporter YchM</fullName>
    </submittedName>
</protein>
<feature type="transmembrane region" description="Helical" evidence="5">
    <location>
        <begin position="213"/>
        <end position="230"/>
    </location>
</feature>
<dbReference type="PROSITE" id="PS50801">
    <property type="entry name" value="STAS"/>
    <property type="match status" value="1"/>
</dbReference>
<proteinExistence type="predicted"/>
<dbReference type="NCBIfam" id="TIGR00815">
    <property type="entry name" value="sulP"/>
    <property type="match status" value="1"/>
</dbReference>
<dbReference type="InterPro" id="IPR011547">
    <property type="entry name" value="SLC26A/SulP_dom"/>
</dbReference>
<dbReference type="Pfam" id="PF01740">
    <property type="entry name" value="STAS"/>
    <property type="match status" value="1"/>
</dbReference>
<sequence>MLRYLPITHWLSHYNITLFRQDFLAAIVVTLMLVPQSLSYALLAGVPPYIGLYSSIAPLLLYALFGSSRTLSVGPIAITSLMTASIASSYADPNSADYLTTVILLALLSGIILIIMSSLRLGFLANFLSNPVNIGFTTASAIIIIFSQIKHLLGIQAQGDNLYDLIVSLYADLQHINWITFCLSLIGFGLLYSIKHFSRYISNNTLSQSLRRFSPVIVIALLSFFIWYWQLFFQNTKIVGEIPSKFDFIHWNSISLEKLNALLPGAFLISLVSFASSISIGKLLATKKHEQIKANQELFGLGIANIGVALSGGMPVTGGFSRSVVNEEAGAQTQLASIFTAFGTLMTILWFSDFLYYMPLSILSVTIIIAVIPMIDYSALKQAFRYDKLEGVVMLTTIILTLIKGMEIGLATGILISLVAYIYRTIQPKISQINQNDISYKQYDCCKEESVILKIEGNLYFANIDYIENKINTILNKDKKIVCFILDLSQVNYLDLSCLKSLISINSQMNKINKKLYLININSQIYSHFRKVEYAYLINKKNTENKNHTGV</sequence>
<feature type="transmembrane region" description="Helical" evidence="5">
    <location>
        <begin position="395"/>
        <end position="423"/>
    </location>
</feature>
<feature type="transmembrane region" description="Helical" evidence="5">
    <location>
        <begin position="334"/>
        <end position="351"/>
    </location>
</feature>
<dbReference type="Pfam" id="PF00916">
    <property type="entry name" value="Sulfate_transp"/>
    <property type="match status" value="1"/>
</dbReference>
<evidence type="ECO:0000256" key="3">
    <source>
        <dbReference type="ARBA" id="ARBA00022989"/>
    </source>
</evidence>
<feature type="transmembrane region" description="Helical" evidence="5">
    <location>
        <begin position="103"/>
        <end position="122"/>
    </location>
</feature>
<dbReference type="GO" id="GO:0016020">
    <property type="term" value="C:membrane"/>
    <property type="evidence" value="ECO:0007669"/>
    <property type="project" value="UniProtKB-SubCell"/>
</dbReference>
<dbReference type="RefSeq" id="WP_115322275.1">
    <property type="nucleotide sequence ID" value="NZ_UGTV01000012.1"/>
</dbReference>
<dbReference type="InterPro" id="IPR001902">
    <property type="entry name" value="SLC26A/SulP_fam"/>
</dbReference>
<evidence type="ECO:0000259" key="6">
    <source>
        <dbReference type="PROSITE" id="PS50801"/>
    </source>
</evidence>
<organism evidence="7 9">
    <name type="scientific">Pasteurella canis</name>
    <dbReference type="NCBI Taxonomy" id="753"/>
    <lineage>
        <taxon>Bacteria</taxon>
        <taxon>Pseudomonadati</taxon>
        <taxon>Pseudomonadota</taxon>
        <taxon>Gammaproteobacteria</taxon>
        <taxon>Pasteurellales</taxon>
        <taxon>Pasteurellaceae</taxon>
        <taxon>Pasteurella</taxon>
    </lineage>
</organism>
<evidence type="ECO:0000256" key="1">
    <source>
        <dbReference type="ARBA" id="ARBA00004141"/>
    </source>
</evidence>
<feature type="transmembrane region" description="Helical" evidence="5">
    <location>
        <begin position="261"/>
        <end position="285"/>
    </location>
</feature>
<evidence type="ECO:0000313" key="8">
    <source>
        <dbReference type="EMBL" id="SUC10782.1"/>
    </source>
</evidence>
<gene>
    <name evidence="7" type="primary">ychM_1</name>
    <name evidence="8" type="synonym">ychM_4</name>
    <name evidence="7" type="ORF">NCTC11621_00158</name>
    <name evidence="8" type="ORF">NCTC11621_01861</name>
</gene>
<dbReference type="InterPro" id="IPR036513">
    <property type="entry name" value="STAS_dom_sf"/>
</dbReference>
<dbReference type="AlphaFoldDB" id="A0A379ES08"/>
<dbReference type="PROSITE" id="PS01130">
    <property type="entry name" value="SLC26A"/>
    <property type="match status" value="1"/>
</dbReference>
<dbReference type="Proteomes" id="UP000254704">
    <property type="component" value="Unassembled WGS sequence"/>
</dbReference>
<dbReference type="EMBL" id="UGTV01000015">
    <property type="protein sequence ID" value="SUC10782.1"/>
    <property type="molecule type" value="Genomic_DNA"/>
</dbReference>
<keyword evidence="4 5" id="KW-0472">Membrane</keyword>
<feature type="transmembrane region" description="Helical" evidence="5">
    <location>
        <begin position="49"/>
        <end position="65"/>
    </location>
</feature>
<dbReference type="InterPro" id="IPR018045">
    <property type="entry name" value="S04_transporter_CS"/>
</dbReference>
<evidence type="ECO:0000256" key="2">
    <source>
        <dbReference type="ARBA" id="ARBA00022692"/>
    </source>
</evidence>
<evidence type="ECO:0000256" key="4">
    <source>
        <dbReference type="ARBA" id="ARBA00023136"/>
    </source>
</evidence>
<dbReference type="GO" id="GO:0008271">
    <property type="term" value="F:secondary active sulfate transmembrane transporter activity"/>
    <property type="evidence" value="ECO:0007669"/>
    <property type="project" value="InterPro"/>
</dbReference>
<evidence type="ECO:0000313" key="9">
    <source>
        <dbReference type="Proteomes" id="UP000254704"/>
    </source>
</evidence>
<feature type="domain" description="STAS" evidence="6">
    <location>
        <begin position="451"/>
        <end position="551"/>
    </location>
</feature>
<dbReference type="PANTHER" id="PTHR11814">
    <property type="entry name" value="SULFATE TRANSPORTER"/>
    <property type="match status" value="1"/>
</dbReference>
<feature type="transmembrane region" description="Helical" evidence="5">
    <location>
        <begin position="175"/>
        <end position="192"/>
    </location>
</feature>
<accession>A0A379ES08</accession>
<evidence type="ECO:0000256" key="5">
    <source>
        <dbReference type="SAM" id="Phobius"/>
    </source>
</evidence>
<dbReference type="SUPFAM" id="SSF52091">
    <property type="entry name" value="SpoIIaa-like"/>
    <property type="match status" value="1"/>
</dbReference>
<keyword evidence="3 5" id="KW-1133">Transmembrane helix</keyword>
<dbReference type="EMBL" id="UGTV01000012">
    <property type="protein sequence ID" value="SUC05809.1"/>
    <property type="molecule type" value="Genomic_DNA"/>
</dbReference>
<name>A0A379ES08_9PAST</name>